<dbReference type="EMBL" id="CP022356">
    <property type="protein sequence ID" value="ASK79822.1"/>
    <property type="molecule type" value="Genomic_DNA"/>
</dbReference>
<accession>A0A220VI09</accession>
<dbReference type="KEGG" id="pmai:CF386_12345"/>
<proteinExistence type="predicted"/>
<name>A0A220VI09_9GAMM</name>
<dbReference type="Proteomes" id="UP000242175">
    <property type="component" value="Chromosome small"/>
</dbReference>
<dbReference type="OrthoDB" id="5887304at2"/>
<evidence type="ECO:0000313" key="2">
    <source>
        <dbReference type="Proteomes" id="UP000242175"/>
    </source>
</evidence>
<gene>
    <name evidence="1" type="ORF">CF386_12345</name>
</gene>
<protein>
    <submittedName>
        <fullName evidence="1">Uncharacterized protein</fullName>
    </submittedName>
</protein>
<dbReference type="AlphaFoldDB" id="A0A220VI09"/>
<sequence length="101" mass="11832">MIIKSRRYVIQGKIKLPSQVMVNPTGEITVLIQDQNRRLEASFEDVIFQRKKHTTALKCKNCNSTSKRCKWVLELNHEDAYELKCLMDEAEEELETLMCDL</sequence>
<reference evidence="1 2" key="1">
    <citation type="journal article" date="2016" name="Int. J. Syst. Evol. Microbiol.">
        <title>Paraphotobacterium marinum gen. nov., sp. nov., a member of the family Vibrionaceae, isolated from surface seawater.</title>
        <authorList>
            <person name="Huang Z."/>
            <person name="Dong C."/>
            <person name="Shao Z."/>
        </authorList>
    </citation>
    <scope>NUCLEOTIDE SEQUENCE [LARGE SCALE GENOMIC DNA]</scope>
    <source>
        <strain evidence="1 2">NSCS20N07D</strain>
    </source>
</reference>
<keyword evidence="2" id="KW-1185">Reference proteome</keyword>
<organism evidence="1 2">
    <name type="scientific">Paraphotobacterium marinum</name>
    <dbReference type="NCBI Taxonomy" id="1755811"/>
    <lineage>
        <taxon>Bacteria</taxon>
        <taxon>Pseudomonadati</taxon>
        <taxon>Pseudomonadota</taxon>
        <taxon>Gammaproteobacteria</taxon>
        <taxon>Vibrionales</taxon>
        <taxon>Vibrionaceae</taxon>
        <taxon>Paraphotobacterium</taxon>
    </lineage>
</organism>
<dbReference type="RefSeq" id="WP_089074730.1">
    <property type="nucleotide sequence ID" value="NZ_CBCSAM010000003.1"/>
</dbReference>
<evidence type="ECO:0000313" key="1">
    <source>
        <dbReference type="EMBL" id="ASK79822.1"/>
    </source>
</evidence>